<evidence type="ECO:0000313" key="1">
    <source>
        <dbReference type="EMBL" id="SUG51419.1"/>
    </source>
</evidence>
<protein>
    <submittedName>
        <fullName evidence="1">Putative periplasmic protein</fullName>
    </submittedName>
</protein>
<sequence length="125" mass="14182">MLFCYKQSQMYFNALRLKMVGAMRFSHRFILLFSLLLASLPLYTQRATEEEKSVRAIVSGIISYIPWPTLSGPPGLCIFSSARFARVLSEEAGWAFPYQPLIIHTTQETLSARCNGFYFGNKLAS</sequence>
<dbReference type="Proteomes" id="UP000255443">
    <property type="component" value="Unassembled WGS sequence"/>
</dbReference>
<organism evidence="1 2">
    <name type="scientific">Salmonella enterica subsp. arizonae</name>
    <dbReference type="NCBI Taxonomy" id="59203"/>
    <lineage>
        <taxon>Bacteria</taxon>
        <taxon>Pseudomonadati</taxon>
        <taxon>Pseudomonadota</taxon>
        <taxon>Gammaproteobacteria</taxon>
        <taxon>Enterobacterales</taxon>
        <taxon>Enterobacteriaceae</taxon>
        <taxon>Salmonella</taxon>
    </lineage>
</organism>
<name>A0A379TPI4_SALER</name>
<dbReference type="AlphaFoldDB" id="A0A379TPI4"/>
<proteinExistence type="predicted"/>
<dbReference type="EMBL" id="UGXC01000003">
    <property type="protein sequence ID" value="SUG51419.1"/>
    <property type="molecule type" value="Genomic_DNA"/>
</dbReference>
<dbReference type="InterPro" id="IPR025293">
    <property type="entry name" value="YfiR/HmsC-like"/>
</dbReference>
<dbReference type="Pfam" id="PF13689">
    <property type="entry name" value="DUF4154"/>
    <property type="match status" value="1"/>
</dbReference>
<accession>A0A379TPI4</accession>
<reference evidence="1 2" key="1">
    <citation type="submission" date="2018-06" db="EMBL/GenBank/DDBJ databases">
        <authorList>
            <consortium name="Pathogen Informatics"/>
            <person name="Doyle S."/>
        </authorList>
    </citation>
    <scope>NUCLEOTIDE SEQUENCE [LARGE SCALE GENOMIC DNA]</scope>
    <source>
        <strain evidence="1 2">NCTC7303</strain>
    </source>
</reference>
<evidence type="ECO:0000313" key="2">
    <source>
        <dbReference type="Proteomes" id="UP000255443"/>
    </source>
</evidence>
<gene>
    <name evidence="1" type="primary">SBOV27461_2</name>
    <name evidence="1" type="ORF">NCTC7303_03758</name>
</gene>